<dbReference type="AlphaFoldDB" id="A0A974NMU5"/>
<evidence type="ECO:0000313" key="2">
    <source>
        <dbReference type="Proteomes" id="UP000595254"/>
    </source>
</evidence>
<dbReference type="EMBL" id="CP068053">
    <property type="protein sequence ID" value="QQT00784.1"/>
    <property type="molecule type" value="Genomic_DNA"/>
</dbReference>
<accession>A0A974NMU5</accession>
<evidence type="ECO:0000313" key="1">
    <source>
        <dbReference type="EMBL" id="QQT00784.1"/>
    </source>
</evidence>
<proteinExistence type="predicted"/>
<evidence type="ECO:0008006" key="3">
    <source>
        <dbReference type="Google" id="ProtNLM"/>
    </source>
</evidence>
<dbReference type="Proteomes" id="UP000595254">
    <property type="component" value="Chromosome"/>
</dbReference>
<sequence>MSLLDIYLQKNEKKRYDVFKQTGLSQQMLSSVNKKSVSSYSVTTIQAIAKTVKKNAGTVLDELLALEKENAYFEVFNAEDLLLAFNNKEPHILIKGEYKKEMDELAKSQLLDTETLGLELGSAGLVTVWAELMIQLGNRFSNKDHDKKRIESQIRKYKFKPLNEKEILLYLRLFDY</sequence>
<reference evidence="1 2" key="1">
    <citation type="submission" date="2021-01" db="EMBL/GenBank/DDBJ databases">
        <title>FDA dAtabase for Regulatory Grade micrObial Sequences (FDA-ARGOS): Supporting development and validation of Infectious Disease Dx tests.</title>
        <authorList>
            <person name="Nelson B."/>
            <person name="Plummer A."/>
            <person name="Tallon L."/>
            <person name="Sadzewicz L."/>
            <person name="Zhao X."/>
            <person name="Boylan J."/>
            <person name="Ott S."/>
            <person name="Bowen H."/>
            <person name="Vavikolanu K."/>
            <person name="Mehta A."/>
            <person name="Aluvathingal J."/>
            <person name="Nadendla S."/>
            <person name="Myers T."/>
            <person name="Yan Y."/>
            <person name="Sichtig H."/>
        </authorList>
    </citation>
    <scope>NUCLEOTIDE SEQUENCE [LARGE SCALE GENOMIC DNA]</scope>
    <source>
        <strain evidence="1 2">FDAARGOS_1161</strain>
    </source>
</reference>
<organism evidence="1 2">
    <name type="scientific">Peribacillus psychrosaccharolyticus</name>
    <name type="common">Bacillus psychrosaccharolyticus</name>
    <dbReference type="NCBI Taxonomy" id="1407"/>
    <lineage>
        <taxon>Bacteria</taxon>
        <taxon>Bacillati</taxon>
        <taxon>Bacillota</taxon>
        <taxon>Bacilli</taxon>
        <taxon>Bacillales</taxon>
        <taxon>Bacillaceae</taxon>
        <taxon>Peribacillus</taxon>
    </lineage>
</organism>
<gene>
    <name evidence="1" type="ORF">I6J18_02320</name>
</gene>
<keyword evidence="2" id="KW-1185">Reference proteome</keyword>
<name>A0A974NMU5_PERPY</name>
<protein>
    <recommendedName>
        <fullName evidence="3">HTH cro/C1-type domain-containing protein</fullName>
    </recommendedName>
</protein>
<dbReference type="RefSeq" id="WP_040374362.1">
    <property type="nucleotide sequence ID" value="NZ_CP068053.1"/>
</dbReference>
<dbReference type="KEGG" id="ppsr:I6J18_02320"/>